<feature type="transmembrane region" description="Helical" evidence="7">
    <location>
        <begin position="115"/>
        <end position="135"/>
    </location>
</feature>
<feature type="transmembrane region" description="Helical" evidence="7">
    <location>
        <begin position="230"/>
        <end position="251"/>
    </location>
</feature>
<dbReference type="Proteomes" id="UP001500752">
    <property type="component" value="Unassembled WGS sequence"/>
</dbReference>
<evidence type="ECO:0000256" key="6">
    <source>
        <dbReference type="ARBA" id="ARBA00023136"/>
    </source>
</evidence>
<evidence type="ECO:0000256" key="4">
    <source>
        <dbReference type="ARBA" id="ARBA00022692"/>
    </source>
</evidence>
<feature type="transmembrane region" description="Helical" evidence="7">
    <location>
        <begin position="84"/>
        <end position="108"/>
    </location>
</feature>
<evidence type="ECO:0000256" key="5">
    <source>
        <dbReference type="ARBA" id="ARBA00022989"/>
    </source>
</evidence>
<feature type="transmembrane region" description="Helical" evidence="7">
    <location>
        <begin position="55"/>
        <end position="72"/>
    </location>
</feature>
<dbReference type="InterPro" id="IPR010290">
    <property type="entry name" value="TM_effector"/>
</dbReference>
<comment type="caution">
    <text evidence="8">The sequence shown here is derived from an EMBL/GenBank/DDBJ whole genome shotgun (WGS) entry which is preliminary data.</text>
</comment>
<keyword evidence="9" id="KW-1185">Reference proteome</keyword>
<comment type="subcellular location">
    <subcellularLocation>
        <location evidence="1">Cell membrane</location>
        <topology evidence="1">Multi-pass membrane protein</topology>
    </subcellularLocation>
</comment>
<dbReference type="RefSeq" id="WP_345152273.1">
    <property type="nucleotide sequence ID" value="NZ_BAABEO010000020.1"/>
</dbReference>
<gene>
    <name evidence="8" type="ORF">GCM10023081_31940</name>
</gene>
<evidence type="ECO:0000313" key="9">
    <source>
        <dbReference type="Proteomes" id="UP001500752"/>
    </source>
</evidence>
<keyword evidence="3" id="KW-1003">Cell membrane</keyword>
<evidence type="ECO:0000256" key="2">
    <source>
        <dbReference type="ARBA" id="ARBA00022448"/>
    </source>
</evidence>
<feature type="transmembrane region" description="Helical" evidence="7">
    <location>
        <begin position="348"/>
        <end position="367"/>
    </location>
</feature>
<evidence type="ECO:0000256" key="1">
    <source>
        <dbReference type="ARBA" id="ARBA00004651"/>
    </source>
</evidence>
<feature type="transmembrane region" description="Helical" evidence="7">
    <location>
        <begin position="379"/>
        <end position="401"/>
    </location>
</feature>
<dbReference type="PANTHER" id="PTHR23513:SF11">
    <property type="entry name" value="STAPHYLOFERRIN A TRANSPORTER"/>
    <property type="match status" value="1"/>
</dbReference>
<feature type="transmembrane region" description="Helical" evidence="7">
    <location>
        <begin position="22"/>
        <end position="43"/>
    </location>
</feature>
<keyword evidence="2" id="KW-0813">Transport</keyword>
<dbReference type="InterPro" id="IPR036259">
    <property type="entry name" value="MFS_trans_sf"/>
</dbReference>
<organism evidence="8 9">
    <name type="scientific">Arthrobacter ginkgonis</name>
    <dbReference type="NCBI Taxonomy" id="1630594"/>
    <lineage>
        <taxon>Bacteria</taxon>
        <taxon>Bacillati</taxon>
        <taxon>Actinomycetota</taxon>
        <taxon>Actinomycetes</taxon>
        <taxon>Micrococcales</taxon>
        <taxon>Micrococcaceae</taxon>
        <taxon>Arthrobacter</taxon>
    </lineage>
</organism>
<keyword evidence="5 7" id="KW-1133">Transmembrane helix</keyword>
<evidence type="ECO:0000313" key="8">
    <source>
        <dbReference type="EMBL" id="GAA3692073.1"/>
    </source>
</evidence>
<feature type="transmembrane region" description="Helical" evidence="7">
    <location>
        <begin position="290"/>
        <end position="308"/>
    </location>
</feature>
<feature type="transmembrane region" description="Helical" evidence="7">
    <location>
        <begin position="169"/>
        <end position="194"/>
    </location>
</feature>
<sequence length="407" mass="41050">MSSAPVSAGGFGWWTPAFGKGIGTALLIWGAYWIGITTVQWHVASLPDTGPAEMGLLYFIQLAPMLFLTPFLGPLLDRVGGRPVLLGTGMFMGAAAACGVLLGGLGLLDFGLGAALSACLGLCMALGSPAVHALIPTTVSLAGLSPAVRSVSVTQNIARLLGPMAAGALLLHVGVPFAVAVVAVLALAGTLLLVRVPGQRPERAADAAGGLAELVSGFRIAYSIPPVRRALLLMFANSMLNLSHVSMLPSIATGVLRVGEAGFAALLAAGGVGGLLGALFPLSRMRSLRTISALFAASAAGLVLLAFAGALPLAVSASCLMAALGVMTAISLNIHIQRSITQEIRGRVMSLFTWAWGGFLPIGGLFLGTVADHASVRAALLATAALLGAVAAINLAAPFAATPSPEK</sequence>
<dbReference type="Pfam" id="PF05977">
    <property type="entry name" value="MFS_3"/>
    <property type="match status" value="1"/>
</dbReference>
<evidence type="ECO:0000256" key="3">
    <source>
        <dbReference type="ARBA" id="ARBA00022475"/>
    </source>
</evidence>
<proteinExistence type="predicted"/>
<dbReference type="EMBL" id="BAABEO010000020">
    <property type="protein sequence ID" value="GAA3692073.1"/>
    <property type="molecule type" value="Genomic_DNA"/>
</dbReference>
<feature type="transmembrane region" description="Helical" evidence="7">
    <location>
        <begin position="263"/>
        <end position="283"/>
    </location>
</feature>
<dbReference type="SUPFAM" id="SSF103473">
    <property type="entry name" value="MFS general substrate transporter"/>
    <property type="match status" value="1"/>
</dbReference>
<dbReference type="Gene3D" id="1.20.1250.20">
    <property type="entry name" value="MFS general substrate transporter like domains"/>
    <property type="match status" value="1"/>
</dbReference>
<keyword evidence="4 7" id="KW-0812">Transmembrane</keyword>
<name>A0ABP7CKM7_9MICC</name>
<protein>
    <submittedName>
        <fullName evidence="8">MFS transporter</fullName>
    </submittedName>
</protein>
<evidence type="ECO:0000256" key="7">
    <source>
        <dbReference type="SAM" id="Phobius"/>
    </source>
</evidence>
<feature type="transmembrane region" description="Helical" evidence="7">
    <location>
        <begin position="314"/>
        <end position="336"/>
    </location>
</feature>
<reference evidence="9" key="1">
    <citation type="journal article" date="2019" name="Int. J. Syst. Evol. Microbiol.">
        <title>The Global Catalogue of Microorganisms (GCM) 10K type strain sequencing project: providing services to taxonomists for standard genome sequencing and annotation.</title>
        <authorList>
            <consortium name="The Broad Institute Genomics Platform"/>
            <consortium name="The Broad Institute Genome Sequencing Center for Infectious Disease"/>
            <person name="Wu L."/>
            <person name="Ma J."/>
        </authorList>
    </citation>
    <scope>NUCLEOTIDE SEQUENCE [LARGE SCALE GENOMIC DNA]</scope>
    <source>
        <strain evidence="9">JCM 30742</strain>
    </source>
</reference>
<accession>A0ABP7CKM7</accession>
<dbReference type="PANTHER" id="PTHR23513">
    <property type="entry name" value="INTEGRAL MEMBRANE EFFLUX PROTEIN-RELATED"/>
    <property type="match status" value="1"/>
</dbReference>
<keyword evidence="6 7" id="KW-0472">Membrane</keyword>